<evidence type="ECO:0000256" key="7">
    <source>
        <dbReference type="ARBA" id="ARBA00023157"/>
    </source>
</evidence>
<dbReference type="PRINTS" id="PR01830">
    <property type="entry name" value="TRACEAMINER"/>
</dbReference>
<dbReference type="Proteomes" id="UP000694620">
    <property type="component" value="Chromosome 3"/>
</dbReference>
<dbReference type="SUPFAM" id="SSF81321">
    <property type="entry name" value="Family A G protein-coupled receptor-like"/>
    <property type="match status" value="2"/>
</dbReference>
<proteinExistence type="inferred from homology"/>
<feature type="transmembrane region" description="Helical" evidence="12">
    <location>
        <begin position="269"/>
        <end position="289"/>
    </location>
</feature>
<dbReference type="PANTHER" id="PTHR24249">
    <property type="entry name" value="HISTAMINE RECEPTOR-RELATED G-PROTEIN COUPLED RECEPTOR"/>
    <property type="match status" value="1"/>
</dbReference>
<feature type="transmembrane region" description="Helical" evidence="12">
    <location>
        <begin position="211"/>
        <end position="238"/>
    </location>
</feature>
<keyword evidence="2" id="KW-1003">Cell membrane</keyword>
<dbReference type="GeneTree" id="ENSGT00950000182934"/>
<evidence type="ECO:0000256" key="1">
    <source>
        <dbReference type="ARBA" id="ARBA00004651"/>
    </source>
</evidence>
<comment type="subcellular location">
    <subcellularLocation>
        <location evidence="1">Cell membrane</location>
        <topology evidence="1">Multi-pass membrane protein</topology>
    </subcellularLocation>
</comment>
<evidence type="ECO:0000256" key="9">
    <source>
        <dbReference type="ARBA" id="ARBA00023180"/>
    </source>
</evidence>
<dbReference type="PROSITE" id="PS00237">
    <property type="entry name" value="G_PROTEIN_RECEP_F1_1"/>
    <property type="match status" value="1"/>
</dbReference>
<comment type="similarity">
    <text evidence="11">Belongs to the G-protein coupled receptor 1 family.</text>
</comment>
<keyword evidence="9" id="KW-0325">Glycoprotein</keyword>
<evidence type="ECO:0000256" key="11">
    <source>
        <dbReference type="RuleBase" id="RU000688"/>
    </source>
</evidence>
<feature type="transmembrane region" description="Helical" evidence="12">
    <location>
        <begin position="309"/>
        <end position="331"/>
    </location>
</feature>
<dbReference type="FunFam" id="1.20.1070.10:FF:000030">
    <property type="entry name" value="trace amine-associated receptor 1"/>
    <property type="match status" value="1"/>
</dbReference>
<feature type="transmembrane region" description="Helical" evidence="12">
    <location>
        <begin position="433"/>
        <end position="455"/>
    </location>
</feature>
<evidence type="ECO:0000259" key="13">
    <source>
        <dbReference type="PROSITE" id="PS50262"/>
    </source>
</evidence>
<feature type="transmembrane region" description="Helical" evidence="12">
    <location>
        <begin position="352"/>
        <end position="374"/>
    </location>
</feature>
<accession>A0A8C4RF95</accession>
<keyword evidence="5 11" id="KW-0297">G-protein coupled receptor</keyword>
<evidence type="ECO:0000256" key="5">
    <source>
        <dbReference type="ARBA" id="ARBA00023040"/>
    </source>
</evidence>
<evidence type="ECO:0000256" key="6">
    <source>
        <dbReference type="ARBA" id="ARBA00023136"/>
    </source>
</evidence>
<reference evidence="14" key="1">
    <citation type="submission" date="2021-06" db="EMBL/GenBank/DDBJ databases">
        <authorList>
            <consortium name="Wellcome Sanger Institute Data Sharing"/>
        </authorList>
    </citation>
    <scope>NUCLEOTIDE SEQUENCE [LARGE SCALE GENOMIC DNA]</scope>
</reference>
<dbReference type="Ensembl" id="ENSECRT00000001743.1">
    <property type="protein sequence ID" value="ENSECRP00000001719.1"/>
    <property type="gene ID" value="ENSECRG00000001167.1"/>
</dbReference>
<protein>
    <recommendedName>
        <fullName evidence="13">G-protein coupled receptors family 1 profile domain-containing protein</fullName>
    </recommendedName>
</protein>
<evidence type="ECO:0000256" key="10">
    <source>
        <dbReference type="ARBA" id="ARBA00023224"/>
    </source>
</evidence>
<dbReference type="PROSITE" id="PS50262">
    <property type="entry name" value="G_PROTEIN_RECEP_F1_2"/>
    <property type="match status" value="2"/>
</dbReference>
<name>A0A8C4RF95_ERPCA</name>
<reference evidence="14" key="3">
    <citation type="submission" date="2025-09" db="UniProtKB">
        <authorList>
            <consortium name="Ensembl"/>
        </authorList>
    </citation>
    <scope>IDENTIFICATION</scope>
</reference>
<keyword evidence="8 11" id="KW-0675">Receptor</keyword>
<feature type="transmembrane region" description="Helical" evidence="12">
    <location>
        <begin position="112"/>
        <end position="142"/>
    </location>
</feature>
<feature type="transmembrane region" description="Helical" evidence="12">
    <location>
        <begin position="162"/>
        <end position="183"/>
    </location>
</feature>
<feature type="transmembrane region" description="Helical" evidence="12">
    <location>
        <begin position="380"/>
        <end position="398"/>
    </location>
</feature>
<dbReference type="Gene3D" id="1.20.1070.10">
    <property type="entry name" value="Rhodopsin 7-helix transmembrane proteins"/>
    <property type="match status" value="2"/>
</dbReference>
<evidence type="ECO:0000256" key="8">
    <source>
        <dbReference type="ARBA" id="ARBA00023170"/>
    </source>
</evidence>
<feature type="transmembrane region" description="Helical" evidence="12">
    <location>
        <begin position="83"/>
        <end position="106"/>
    </location>
</feature>
<keyword evidence="7" id="KW-1015">Disulfide bond</keyword>
<keyword evidence="10 11" id="KW-0807">Transducer</keyword>
<feature type="transmembrane region" description="Helical" evidence="12">
    <location>
        <begin position="467"/>
        <end position="493"/>
    </location>
</feature>
<keyword evidence="6 12" id="KW-0472">Membrane</keyword>
<dbReference type="AlphaFoldDB" id="A0A8C4RF95"/>
<keyword evidence="3 11" id="KW-0812">Transmembrane</keyword>
<feature type="domain" description="G-protein coupled receptors family 1 profile" evidence="13">
    <location>
        <begin position="63"/>
        <end position="324"/>
    </location>
</feature>
<dbReference type="SMART" id="SM01381">
    <property type="entry name" value="7TM_GPCR_Srsx"/>
    <property type="match status" value="1"/>
</dbReference>
<dbReference type="InterPro" id="IPR009132">
    <property type="entry name" value="TAAR_fam"/>
</dbReference>
<evidence type="ECO:0000256" key="3">
    <source>
        <dbReference type="ARBA" id="ARBA00022692"/>
    </source>
</evidence>
<reference evidence="14" key="2">
    <citation type="submission" date="2025-08" db="UniProtKB">
        <authorList>
            <consortium name="Ensembl"/>
        </authorList>
    </citation>
    <scope>IDENTIFICATION</scope>
</reference>
<dbReference type="PANTHER" id="PTHR24249:SF406">
    <property type="entry name" value="G-PROTEIN COUPLED RECEPTORS FAMILY 1 PROFILE DOMAIN-CONTAINING PROTEIN"/>
    <property type="match status" value="1"/>
</dbReference>
<dbReference type="InterPro" id="IPR050569">
    <property type="entry name" value="TAAR"/>
</dbReference>
<evidence type="ECO:0000256" key="4">
    <source>
        <dbReference type="ARBA" id="ARBA00022989"/>
    </source>
</evidence>
<dbReference type="InterPro" id="IPR017452">
    <property type="entry name" value="GPCR_Rhodpsn_7TM"/>
</dbReference>
<feature type="domain" description="G-protein coupled receptors family 1 profile" evidence="13">
    <location>
        <begin position="341"/>
        <end position="486"/>
    </location>
</feature>
<feature type="transmembrane region" description="Helical" evidence="12">
    <location>
        <begin position="48"/>
        <end position="71"/>
    </location>
</feature>
<evidence type="ECO:0000256" key="12">
    <source>
        <dbReference type="SAM" id="Phobius"/>
    </source>
</evidence>
<dbReference type="InterPro" id="IPR000276">
    <property type="entry name" value="GPCR_Rhodpsn"/>
</dbReference>
<evidence type="ECO:0000313" key="15">
    <source>
        <dbReference type="Proteomes" id="UP000694620"/>
    </source>
</evidence>
<evidence type="ECO:0000256" key="2">
    <source>
        <dbReference type="ARBA" id="ARBA00022475"/>
    </source>
</evidence>
<evidence type="ECO:0000313" key="14">
    <source>
        <dbReference type="Ensembl" id="ENSECRP00000001719.1"/>
    </source>
</evidence>
<dbReference type="GO" id="GO:0001594">
    <property type="term" value="F:trace-amine receptor activity"/>
    <property type="evidence" value="ECO:0007669"/>
    <property type="project" value="InterPro"/>
</dbReference>
<keyword evidence="4 12" id="KW-1133">Transmembrane helix</keyword>
<organism evidence="14 15">
    <name type="scientific">Erpetoichthys calabaricus</name>
    <name type="common">Rope fish</name>
    <name type="synonym">Calamoichthys calabaricus</name>
    <dbReference type="NCBI Taxonomy" id="27687"/>
    <lineage>
        <taxon>Eukaryota</taxon>
        <taxon>Metazoa</taxon>
        <taxon>Chordata</taxon>
        <taxon>Craniata</taxon>
        <taxon>Vertebrata</taxon>
        <taxon>Euteleostomi</taxon>
        <taxon>Actinopterygii</taxon>
        <taxon>Polypteriformes</taxon>
        <taxon>Polypteridae</taxon>
        <taxon>Erpetoichthys</taxon>
    </lineage>
</organism>
<sequence length="521" mass="59414">MHFFVQDYARLQCFFDKTIFAMQKVEYCFENVNNSCIKVSRTHGVRAAMYLILALIAIITICGNLIVVISITHFKQLHSPNNFLVCSLATVDFLLGLCVLPFSIMRTVETCWYLGSIFCQISLCIDNLLSYSSIFHLCFIAIDRYYAVCSPLYYTTKITVRVIYIFIGMAWILPAIFSFGLIYTKANVQGIEELVEILSCEGGCMLMFNKLWAILASAIFYVPCVIMICIYAKIFTVARKQARMIKIMEEKISAEEKTRRENQKREQKAAKTLGIIVGVFLLCWLPYFIDAPIDVYINFATPTVVFDSLAWFGYVNSACNPLIYAFFYPWFRKALKLLITCKILRQNSSKMRFTILTGCAGACGFDFLPAWGMADFLCTFVLPFSVISCFYFRIFIVARRHARAINLFLQKKPPAQLNSKTSLKSETKAARTLGIVVAVFMICWFPQLVLAAYFLYTPVPDRYISTILSGLTLISLINSGINPVIYAFFYPWFQQCMKLIVSRKIFSPGSSVINLFSESSH</sequence>
<dbReference type="PRINTS" id="PR00237">
    <property type="entry name" value="GPCRRHODOPSN"/>
</dbReference>
<keyword evidence="15" id="KW-1185">Reference proteome</keyword>
<dbReference type="GO" id="GO:0005886">
    <property type="term" value="C:plasma membrane"/>
    <property type="evidence" value="ECO:0007669"/>
    <property type="project" value="UniProtKB-SubCell"/>
</dbReference>
<dbReference type="Pfam" id="PF00001">
    <property type="entry name" value="7tm_1"/>
    <property type="match status" value="2"/>
</dbReference>